<dbReference type="InterPro" id="IPR006047">
    <property type="entry name" value="GH13_cat_dom"/>
</dbReference>
<name>A0ABY5ASQ7_9CYAN</name>
<evidence type="ECO:0000259" key="7">
    <source>
        <dbReference type="SMART" id="SM00642"/>
    </source>
</evidence>
<dbReference type="InterPro" id="IPR013780">
    <property type="entry name" value="Glyco_hydro_b"/>
</dbReference>
<keyword evidence="3" id="KW-0479">Metal-binding</keyword>
<comment type="similarity">
    <text evidence="2">Belongs to the glycosyl hydrolase 13 family.</text>
</comment>
<dbReference type="GO" id="GO:0004556">
    <property type="term" value="F:alpha-amylase activity"/>
    <property type="evidence" value="ECO:0007669"/>
    <property type="project" value="UniProtKB-EC"/>
</dbReference>
<evidence type="ECO:0000256" key="1">
    <source>
        <dbReference type="ARBA" id="ARBA00001913"/>
    </source>
</evidence>
<evidence type="ECO:0000256" key="3">
    <source>
        <dbReference type="ARBA" id="ARBA00022723"/>
    </source>
</evidence>
<evidence type="ECO:0000256" key="6">
    <source>
        <dbReference type="ARBA" id="ARBA00023295"/>
    </source>
</evidence>
<feature type="domain" description="Glycosyl hydrolase family 13 catalytic" evidence="7">
    <location>
        <begin position="6"/>
        <end position="402"/>
    </location>
</feature>
<dbReference type="RefSeq" id="WP_252664320.1">
    <property type="nucleotide sequence ID" value="NZ_CP098611.1"/>
</dbReference>
<keyword evidence="6 8" id="KW-0326">Glycosidase</keyword>
<keyword evidence="8" id="KW-0687">Ribonucleoprotein</keyword>
<keyword evidence="9" id="KW-1185">Reference proteome</keyword>
<evidence type="ECO:0000256" key="4">
    <source>
        <dbReference type="ARBA" id="ARBA00022801"/>
    </source>
</evidence>
<dbReference type="CDD" id="cd11318">
    <property type="entry name" value="AmyAc_bac_fung_AmyA"/>
    <property type="match status" value="1"/>
</dbReference>
<dbReference type="EMBL" id="CP098611">
    <property type="protein sequence ID" value="USR92248.1"/>
    <property type="molecule type" value="Genomic_DNA"/>
</dbReference>
<organism evidence="8 9">
    <name type="scientific">Phormidium yuhuli AB48</name>
    <dbReference type="NCBI Taxonomy" id="2940671"/>
    <lineage>
        <taxon>Bacteria</taxon>
        <taxon>Bacillati</taxon>
        <taxon>Cyanobacteriota</taxon>
        <taxon>Cyanophyceae</taxon>
        <taxon>Oscillatoriophycideae</taxon>
        <taxon>Oscillatoriales</taxon>
        <taxon>Oscillatoriaceae</taxon>
        <taxon>Phormidium</taxon>
        <taxon>Phormidium yuhuli</taxon>
    </lineage>
</organism>
<proteinExistence type="inferred from homology"/>
<reference evidence="8" key="1">
    <citation type="submission" date="2022-06" db="EMBL/GenBank/DDBJ databases">
        <title>Genome sequence of Phormidium yuhuli AB48 isolated from an industrial photobioreactor environment.</title>
        <authorList>
            <person name="Qiu Y."/>
            <person name="Noonan A.J.C."/>
            <person name="Dofher K."/>
            <person name="Koch M."/>
            <person name="Kieft B."/>
            <person name="Lin X."/>
            <person name="Ziels R.M."/>
            <person name="Hallam S.J."/>
        </authorList>
    </citation>
    <scope>NUCLEOTIDE SEQUENCE</scope>
    <source>
        <strain evidence="8">AB48</strain>
    </source>
</reference>
<dbReference type="Pfam" id="PF00128">
    <property type="entry name" value="Alpha-amylase"/>
    <property type="match status" value="1"/>
</dbReference>
<dbReference type="InterPro" id="IPR017853">
    <property type="entry name" value="GH"/>
</dbReference>
<dbReference type="EC" id="3.2.1.1" evidence="8"/>
<keyword evidence="8" id="KW-0689">Ribosomal protein</keyword>
<dbReference type="NCBIfam" id="NF006969">
    <property type="entry name" value="PRK09441.1-2"/>
    <property type="match status" value="1"/>
</dbReference>
<evidence type="ECO:0000313" key="8">
    <source>
        <dbReference type="EMBL" id="USR92248.1"/>
    </source>
</evidence>
<comment type="cofactor">
    <cofactor evidence="1">
        <name>Ca(2+)</name>
        <dbReference type="ChEBI" id="CHEBI:29108"/>
    </cofactor>
</comment>
<accession>A0ABY5ASQ7</accession>
<dbReference type="NCBIfam" id="NF006968">
    <property type="entry name" value="PRK09441.1-1"/>
    <property type="match status" value="1"/>
</dbReference>
<dbReference type="GO" id="GO:0005840">
    <property type="term" value="C:ribosome"/>
    <property type="evidence" value="ECO:0007669"/>
    <property type="project" value="UniProtKB-KW"/>
</dbReference>
<dbReference type="Gene3D" id="2.40.30.140">
    <property type="match status" value="1"/>
</dbReference>
<protein>
    <submittedName>
        <fullName evidence="8">Alpha-amylase</fullName>
        <ecNumber evidence="8">3.2.1.1</ecNumber>
    </submittedName>
</protein>
<sequence>MSEANGVMMQYFHWYTPADGTLWNQVARHAKDLAEAGITALWLPPAYKATGGANDVGYGVYDLFDLGEFEQKGSVRTKYGTKDEYIKAIEVAQSAGLHIYADVVFNHKLGADHKEEFTATPCDPHNRHDPIGEAQTIQAWTHFTFPGRQGQYSELEWHWWHFTAADYNAFDEDFEAVYLFDGKTFDDEVDLEKGTFDYLMGCDLDMSSADVQQELKYWGEWYVKTTHVDGFRFDAVKHVKAGFFPQWLSHVRHHAGRRLFAVGEYWSGNIEALHYFIEVTGGDVMLFDAPLHYNFSDASKQGDAYDLRQIFDKSLVQEQPALAVTLVDNHDSQPLQSLESVVEGWFKPLAYALILLRRDGYPCVFMADYYGAHYKDVGQDGQEYEIWLDSHQWLIDKFLWARRAYAYGDQYDYFDHPNTIGWTRLGDEAHPGGLAVVLSNGEAGSKFMEVGQANMTYVDVTEHIAEPVVTNDEGWAEFSCEAGSVSVWVPHPS</sequence>
<dbReference type="InterPro" id="IPR013776">
    <property type="entry name" value="A-amylase_thermo"/>
</dbReference>
<evidence type="ECO:0000256" key="2">
    <source>
        <dbReference type="ARBA" id="ARBA00008061"/>
    </source>
</evidence>
<dbReference type="PANTHER" id="PTHR43447">
    <property type="entry name" value="ALPHA-AMYLASE"/>
    <property type="match status" value="1"/>
</dbReference>
<evidence type="ECO:0000313" key="9">
    <source>
        <dbReference type="Proteomes" id="UP001056708"/>
    </source>
</evidence>
<gene>
    <name evidence="8" type="ORF">NEA10_05865</name>
</gene>
<keyword evidence="4 8" id="KW-0378">Hydrolase</keyword>
<dbReference type="PIRSF" id="PIRSF001021">
    <property type="entry name" value="Alph-amls_thrmst"/>
    <property type="match status" value="1"/>
</dbReference>
<dbReference type="Gene3D" id="2.60.40.1180">
    <property type="entry name" value="Golgi alpha-mannosidase II"/>
    <property type="match status" value="1"/>
</dbReference>
<dbReference type="SUPFAM" id="SSF51011">
    <property type="entry name" value="Glycosyl hydrolase domain"/>
    <property type="match status" value="1"/>
</dbReference>
<keyword evidence="5" id="KW-0119">Carbohydrate metabolism</keyword>
<dbReference type="SUPFAM" id="SSF51445">
    <property type="entry name" value="(Trans)glycosidases"/>
    <property type="match status" value="1"/>
</dbReference>
<dbReference type="Proteomes" id="UP001056708">
    <property type="component" value="Chromosome"/>
</dbReference>
<evidence type="ECO:0000256" key="5">
    <source>
        <dbReference type="ARBA" id="ARBA00023277"/>
    </source>
</evidence>
<dbReference type="Gene3D" id="3.20.20.80">
    <property type="entry name" value="Glycosidases"/>
    <property type="match status" value="1"/>
</dbReference>
<dbReference type="SMART" id="SM00642">
    <property type="entry name" value="Aamy"/>
    <property type="match status" value="1"/>
</dbReference>